<dbReference type="InterPro" id="IPR015422">
    <property type="entry name" value="PyrdxlP-dep_Trfase_small"/>
</dbReference>
<dbReference type="AlphaFoldDB" id="A0A7J3T955"/>
<feature type="domain" description="Aminotransferase class I/classII large" evidence="4">
    <location>
        <begin position="22"/>
        <end position="347"/>
    </location>
</feature>
<keyword evidence="2 3" id="KW-0663">Pyridoxal phosphate</keyword>
<dbReference type="Gene3D" id="3.90.1150.10">
    <property type="entry name" value="Aspartate Aminotransferase, domain 1"/>
    <property type="match status" value="1"/>
</dbReference>
<organism evidence="5">
    <name type="scientific">Candidatus Aciduliprofundum boonei</name>
    <dbReference type="NCBI Taxonomy" id="379547"/>
    <lineage>
        <taxon>Archaea</taxon>
        <taxon>Methanobacteriati</taxon>
        <taxon>Thermoplasmatota</taxon>
        <taxon>DHVE2 group</taxon>
        <taxon>Candidatus Aciduliprofundum</taxon>
    </lineage>
</organism>
<reference evidence="5" key="1">
    <citation type="journal article" date="2020" name="mSystems">
        <title>Genome- and Community-Level Interaction Insights into Carbon Utilization and Element Cycling Functions of Hydrothermarchaeota in Hydrothermal Sediment.</title>
        <authorList>
            <person name="Zhou Z."/>
            <person name="Liu Y."/>
            <person name="Xu W."/>
            <person name="Pan J."/>
            <person name="Luo Z.H."/>
            <person name="Li M."/>
        </authorList>
    </citation>
    <scope>NUCLEOTIDE SEQUENCE [LARGE SCALE GENOMIC DNA]</scope>
    <source>
        <strain evidence="5">HyVt-85</strain>
    </source>
</reference>
<dbReference type="EMBL" id="DRTM01000098">
    <property type="protein sequence ID" value="HHE75759.1"/>
    <property type="molecule type" value="Genomic_DNA"/>
</dbReference>
<dbReference type="InterPro" id="IPR001917">
    <property type="entry name" value="Aminotrans_II_pyridoxalP_BS"/>
</dbReference>
<dbReference type="PANTHER" id="PTHR43510">
    <property type="entry name" value="AMINOTRANSFERASE FUNCTION, HYPOTHETICAL (EUROFUNG)"/>
    <property type="match status" value="1"/>
</dbReference>
<name>A0A7J3T955_9ARCH</name>
<dbReference type="PROSITE" id="PS00599">
    <property type="entry name" value="AA_TRANSFER_CLASS_2"/>
    <property type="match status" value="1"/>
</dbReference>
<evidence type="ECO:0000259" key="4">
    <source>
        <dbReference type="Pfam" id="PF00155"/>
    </source>
</evidence>
<dbReference type="InterPro" id="IPR015421">
    <property type="entry name" value="PyrdxlP-dep_Trfase_major"/>
</dbReference>
<proteinExistence type="inferred from homology"/>
<dbReference type="PANTHER" id="PTHR43510:SF1">
    <property type="entry name" value="AMINOTRANSFERASE FUNCTION, HYPOTHETICAL (EUROFUNG)"/>
    <property type="match status" value="1"/>
</dbReference>
<comment type="caution">
    <text evidence="5">The sequence shown here is derived from an EMBL/GenBank/DDBJ whole genome shotgun (WGS) entry which is preliminary data.</text>
</comment>
<evidence type="ECO:0000313" key="5">
    <source>
        <dbReference type="EMBL" id="HHE75759.1"/>
    </source>
</evidence>
<evidence type="ECO:0000256" key="2">
    <source>
        <dbReference type="ARBA" id="ARBA00022898"/>
    </source>
</evidence>
<dbReference type="InterPro" id="IPR015424">
    <property type="entry name" value="PyrdxlP-dep_Trfase"/>
</dbReference>
<keyword evidence="5" id="KW-0808">Transferase</keyword>
<dbReference type="GO" id="GO:0030170">
    <property type="term" value="F:pyridoxal phosphate binding"/>
    <property type="evidence" value="ECO:0007669"/>
    <property type="project" value="InterPro"/>
</dbReference>
<gene>
    <name evidence="5" type="ORF">ENL31_01350</name>
</gene>
<dbReference type="InterPro" id="IPR004839">
    <property type="entry name" value="Aminotransferase_I/II_large"/>
</dbReference>
<protein>
    <submittedName>
        <fullName evidence="5">Aminotransferase class I/II-fold pyridoxal phosphate-dependent enzyme</fullName>
    </submittedName>
</protein>
<dbReference type="Pfam" id="PF00155">
    <property type="entry name" value="Aminotran_1_2"/>
    <property type="match status" value="1"/>
</dbReference>
<dbReference type="GO" id="GO:0008483">
    <property type="term" value="F:transaminase activity"/>
    <property type="evidence" value="ECO:0007669"/>
    <property type="project" value="UniProtKB-KW"/>
</dbReference>
<comment type="similarity">
    <text evidence="3">Belongs to the class-II pyridoxal-phosphate-dependent aminotransferase family.</text>
</comment>
<evidence type="ECO:0000256" key="1">
    <source>
        <dbReference type="ARBA" id="ARBA00001933"/>
    </source>
</evidence>
<dbReference type="CDD" id="cd00609">
    <property type="entry name" value="AAT_like"/>
    <property type="match status" value="1"/>
</dbReference>
<keyword evidence="5" id="KW-0032">Aminotransferase</keyword>
<sequence>MWFKRMAIEKESPEEYGYEKIKYNLAESSVPDQPLNLFIEAEKLINILPSYGYHKGKPELRKLIVQQYEKLSPENILVTNGAAEALFVVEATLLKPGDKVVVLHPNYPSNYEVPKSLGCDEKLISLKFEENFELNLDELRKMMDKDVKLVSLTYPNNPTGAMVSESELREIVEMVEDCGCYLLMDETYRELSHGNKLPTVASLTPLGISVSTLSKAYGTPGIRIGWIATRDDELMEKLIAAKEQINICNSVIDEEIAVGVLRRRDILEKNMKRALENLKVLSDWMEEERHLEWVPPKGGLVCFPRIKENMHVDVPRFYSILLEKYRTFVGPGHWFNMPDSYLRIGYGWYSPEEFYKGLENISKALKEAEK</sequence>
<dbReference type="SUPFAM" id="SSF53383">
    <property type="entry name" value="PLP-dependent transferases"/>
    <property type="match status" value="1"/>
</dbReference>
<dbReference type="Proteomes" id="UP000886130">
    <property type="component" value="Unassembled WGS sequence"/>
</dbReference>
<comment type="cofactor">
    <cofactor evidence="1 3">
        <name>pyridoxal 5'-phosphate</name>
        <dbReference type="ChEBI" id="CHEBI:597326"/>
    </cofactor>
</comment>
<dbReference type="Gene3D" id="3.40.640.10">
    <property type="entry name" value="Type I PLP-dependent aspartate aminotransferase-like (Major domain)"/>
    <property type="match status" value="1"/>
</dbReference>
<evidence type="ECO:0000256" key="3">
    <source>
        <dbReference type="RuleBase" id="RU003693"/>
    </source>
</evidence>
<accession>A0A7J3T955</accession>